<dbReference type="GeneID" id="8779437"/>
<dbReference type="PANTHER" id="PTHR42244:SF2">
    <property type="entry name" value="ANTITOXIN VAPB3-RELATED"/>
    <property type="match status" value="1"/>
</dbReference>
<evidence type="ECO:0000313" key="1">
    <source>
        <dbReference type="EMBL" id="ADC66046.1"/>
    </source>
</evidence>
<protein>
    <recommendedName>
        <fullName evidence="3">VapB-type antitoxin</fullName>
    </recommendedName>
</protein>
<evidence type="ECO:0000313" key="2">
    <source>
        <dbReference type="Proteomes" id="UP000002613"/>
    </source>
</evidence>
<dbReference type="KEGG" id="fpl:Ferp_1906"/>
<evidence type="ECO:0008006" key="3">
    <source>
        <dbReference type="Google" id="ProtNLM"/>
    </source>
</evidence>
<dbReference type="RefSeq" id="WP_012966385.1">
    <property type="nucleotide sequence ID" value="NC_013849.1"/>
</dbReference>
<dbReference type="AlphaFoldDB" id="D3RZY3"/>
<dbReference type="HOGENOM" id="CLU_175270_3_0_2"/>
<dbReference type="PANTHER" id="PTHR42244">
    <property type="entry name" value="ANTITOXIN VAPB3-RELATED"/>
    <property type="match status" value="1"/>
</dbReference>
<dbReference type="OrthoDB" id="39930at2157"/>
<reference evidence="2" key="1">
    <citation type="submission" date="2010-02" db="EMBL/GenBank/DDBJ databases">
        <title>Complete sequence of Ferroglobus placidus DSM 10642.</title>
        <authorList>
            <consortium name="US DOE Joint Genome Institute"/>
            <person name="Lucas S."/>
            <person name="Copeland A."/>
            <person name="Lapidus A."/>
            <person name="Cheng J.-F."/>
            <person name="Bruce D."/>
            <person name="Goodwin L."/>
            <person name="Pitluck S."/>
            <person name="Saunders E."/>
            <person name="Brettin T."/>
            <person name="Detter J.C."/>
            <person name="Han C."/>
            <person name="Tapia R."/>
            <person name="Larimer F."/>
            <person name="Land M."/>
            <person name="Hauser L."/>
            <person name="Kyrpides N."/>
            <person name="Ivanova N."/>
            <person name="Holmes D."/>
            <person name="Lovley D."/>
            <person name="Kyrpides N."/>
            <person name="Anderson I.J."/>
            <person name="Woyke T."/>
        </authorList>
    </citation>
    <scope>NUCLEOTIDE SEQUENCE [LARGE SCALE GENOMIC DNA]</scope>
    <source>
        <strain evidence="2">DSM 10642 / AEDII12DO</strain>
    </source>
</reference>
<accession>D3RZY3</accession>
<dbReference type="PaxDb" id="589924-Ferp_1906"/>
<dbReference type="EMBL" id="CP001899">
    <property type="protein sequence ID" value="ADC66046.1"/>
    <property type="molecule type" value="Genomic_DNA"/>
</dbReference>
<gene>
    <name evidence="1" type="ordered locus">Ferp_1906</name>
</gene>
<dbReference type="STRING" id="589924.Ferp_1906"/>
<dbReference type="Proteomes" id="UP000002613">
    <property type="component" value="Chromosome"/>
</dbReference>
<sequence>MPVISVRVSDELKKKMDRHRYVNWSEIIRKEIEKVIERLESRNLAEALLLNEKIRKKSATDTTEIIREWRDKRYGKGRS</sequence>
<proteinExistence type="predicted"/>
<dbReference type="eggNOG" id="arCOG07235">
    <property type="taxonomic scope" value="Archaea"/>
</dbReference>
<dbReference type="InterPro" id="IPR039709">
    <property type="entry name" value="VapB3-like"/>
</dbReference>
<reference evidence="1 2" key="2">
    <citation type="journal article" date="2011" name="Stand. Genomic Sci.">
        <title>Complete genome sequence of Ferroglobus placidus AEDII12DO.</title>
        <authorList>
            <person name="Anderson I."/>
            <person name="Risso C."/>
            <person name="Holmes D."/>
            <person name="Lucas S."/>
            <person name="Copeland A."/>
            <person name="Lapidus A."/>
            <person name="Cheng J.F."/>
            <person name="Bruce D."/>
            <person name="Goodwin L."/>
            <person name="Pitluck S."/>
            <person name="Saunders E."/>
            <person name="Brettin T."/>
            <person name="Detter J.C."/>
            <person name="Han C."/>
            <person name="Tapia R."/>
            <person name="Larimer F."/>
            <person name="Land M."/>
            <person name="Hauser L."/>
            <person name="Woyke T."/>
            <person name="Lovley D."/>
            <person name="Kyrpides N."/>
            <person name="Ivanova N."/>
        </authorList>
    </citation>
    <scope>NUCLEOTIDE SEQUENCE [LARGE SCALE GENOMIC DNA]</scope>
    <source>
        <strain evidence="2">DSM 10642 / AEDII12DO</strain>
    </source>
</reference>
<name>D3RZY3_FERPA</name>
<keyword evidence="2" id="KW-1185">Reference proteome</keyword>
<organism evidence="1 2">
    <name type="scientific">Ferroglobus placidus (strain DSM 10642 / AEDII12DO)</name>
    <dbReference type="NCBI Taxonomy" id="589924"/>
    <lineage>
        <taxon>Archaea</taxon>
        <taxon>Methanobacteriati</taxon>
        <taxon>Methanobacteriota</taxon>
        <taxon>Archaeoglobi</taxon>
        <taxon>Archaeoglobales</taxon>
        <taxon>Archaeoglobaceae</taxon>
        <taxon>Ferroglobus</taxon>
    </lineage>
</organism>